<evidence type="ECO:0000256" key="1">
    <source>
        <dbReference type="SAM" id="MobiDB-lite"/>
    </source>
</evidence>
<sequence length="68" mass="6921">PRGCDGRGVCASDAYPVRPEDHADRERAAAAGGAGGGAGFPGAGAKPHRFRQRRPAPAVHTPGLTTLF</sequence>
<organism evidence="2 3">
    <name type="scientific">Cirrhinus mrigala</name>
    <name type="common">Mrigala</name>
    <dbReference type="NCBI Taxonomy" id="683832"/>
    <lineage>
        <taxon>Eukaryota</taxon>
        <taxon>Metazoa</taxon>
        <taxon>Chordata</taxon>
        <taxon>Craniata</taxon>
        <taxon>Vertebrata</taxon>
        <taxon>Euteleostomi</taxon>
        <taxon>Actinopterygii</taxon>
        <taxon>Neopterygii</taxon>
        <taxon>Teleostei</taxon>
        <taxon>Ostariophysi</taxon>
        <taxon>Cypriniformes</taxon>
        <taxon>Cyprinidae</taxon>
        <taxon>Labeoninae</taxon>
        <taxon>Labeonini</taxon>
        <taxon>Cirrhinus</taxon>
    </lineage>
</organism>
<protein>
    <submittedName>
        <fullName evidence="2">Uncharacterized protein</fullName>
    </submittedName>
</protein>
<name>A0ABD0N172_CIRMR</name>
<keyword evidence="3" id="KW-1185">Reference proteome</keyword>
<feature type="compositionally biased region" description="Basic and acidic residues" evidence="1">
    <location>
        <begin position="18"/>
        <end position="28"/>
    </location>
</feature>
<feature type="non-terminal residue" evidence="2">
    <location>
        <position position="1"/>
    </location>
</feature>
<reference evidence="2 3" key="1">
    <citation type="submission" date="2024-05" db="EMBL/GenBank/DDBJ databases">
        <title>Genome sequencing and assembly of Indian major carp, Cirrhinus mrigala (Hamilton, 1822).</title>
        <authorList>
            <person name="Mohindra V."/>
            <person name="Chowdhury L.M."/>
            <person name="Lal K."/>
            <person name="Jena J.K."/>
        </authorList>
    </citation>
    <scope>NUCLEOTIDE SEQUENCE [LARGE SCALE GENOMIC DNA]</scope>
    <source>
        <strain evidence="2">CM1030</strain>
        <tissue evidence="2">Blood</tissue>
    </source>
</reference>
<proteinExistence type="predicted"/>
<evidence type="ECO:0000313" key="2">
    <source>
        <dbReference type="EMBL" id="KAL0155025.1"/>
    </source>
</evidence>
<dbReference type="AlphaFoldDB" id="A0ABD0N172"/>
<feature type="non-terminal residue" evidence="2">
    <location>
        <position position="68"/>
    </location>
</feature>
<evidence type="ECO:0000313" key="3">
    <source>
        <dbReference type="Proteomes" id="UP001529510"/>
    </source>
</evidence>
<feature type="region of interest" description="Disordered" evidence="1">
    <location>
        <begin position="1"/>
        <end position="68"/>
    </location>
</feature>
<comment type="caution">
    <text evidence="2">The sequence shown here is derived from an EMBL/GenBank/DDBJ whole genome shotgun (WGS) entry which is preliminary data.</text>
</comment>
<feature type="compositionally biased region" description="Gly residues" evidence="1">
    <location>
        <begin position="32"/>
        <end position="42"/>
    </location>
</feature>
<dbReference type="Proteomes" id="UP001529510">
    <property type="component" value="Unassembled WGS sequence"/>
</dbReference>
<gene>
    <name evidence="2" type="ORF">M9458_049288</name>
</gene>
<dbReference type="EMBL" id="JAMKFB020000025">
    <property type="protein sequence ID" value="KAL0155025.1"/>
    <property type="molecule type" value="Genomic_DNA"/>
</dbReference>
<accession>A0ABD0N172</accession>